<dbReference type="EMBL" id="FXZA01000038">
    <property type="protein sequence ID" value="SMX99108.1"/>
    <property type="molecule type" value="Genomic_DNA"/>
</dbReference>
<dbReference type="RefSeq" id="WP_145998937.1">
    <property type="nucleotide sequence ID" value="NZ_FXZA01000038.1"/>
</dbReference>
<dbReference type="Proteomes" id="UP000234498">
    <property type="component" value="Unassembled WGS sequence"/>
</dbReference>
<name>A0A2H1KHS5_BRELN</name>
<evidence type="ECO:0000313" key="2">
    <source>
        <dbReference type="EMBL" id="SMX99108.1"/>
    </source>
</evidence>
<sequence>MNAAKPATRRSSAGRNLSPHAKGVFVPMTPERLENVDADRAHLGLSRGGAIAAVYDNFRATATTDVQQRAAEADAKAAILESLTAPLIDGLRELTDAINERAHQRRAVGVHSNQVAKLANVMRMAIERGDLTRAMSTRVDEVVLALQGIERRLGELAEAERGDDALAAEVRALLTSSEPIREADAA</sequence>
<accession>A0A2H1KHS5</accession>
<protein>
    <submittedName>
        <fullName evidence="2">Uncharacterized protein</fullName>
    </submittedName>
</protein>
<gene>
    <name evidence="2" type="ORF">BLIN101_03352</name>
</gene>
<evidence type="ECO:0000313" key="3">
    <source>
        <dbReference type="Proteomes" id="UP000234498"/>
    </source>
</evidence>
<dbReference type="AlphaFoldDB" id="A0A2H1KHS5"/>
<evidence type="ECO:0000256" key="1">
    <source>
        <dbReference type="SAM" id="MobiDB-lite"/>
    </source>
</evidence>
<dbReference type="OrthoDB" id="9927140at2"/>
<feature type="region of interest" description="Disordered" evidence="1">
    <location>
        <begin position="1"/>
        <end position="23"/>
    </location>
</feature>
<reference evidence="2 3" key="1">
    <citation type="submission" date="2017-03" db="EMBL/GenBank/DDBJ databases">
        <authorList>
            <person name="Afonso C.L."/>
            <person name="Miller P.J."/>
            <person name="Scott M.A."/>
            <person name="Spackman E."/>
            <person name="Goraichik I."/>
            <person name="Dimitrov K.M."/>
            <person name="Suarez D.L."/>
            <person name="Swayne D.E."/>
        </authorList>
    </citation>
    <scope>NUCLEOTIDE SEQUENCE [LARGE SCALE GENOMIC DNA]</scope>
    <source>
        <strain evidence="2 3">Mu101</strain>
    </source>
</reference>
<organism evidence="2 3">
    <name type="scientific">Brevibacterium linens</name>
    <dbReference type="NCBI Taxonomy" id="1703"/>
    <lineage>
        <taxon>Bacteria</taxon>
        <taxon>Bacillati</taxon>
        <taxon>Actinomycetota</taxon>
        <taxon>Actinomycetes</taxon>
        <taxon>Micrococcales</taxon>
        <taxon>Brevibacteriaceae</taxon>
        <taxon>Brevibacterium</taxon>
    </lineage>
</organism>
<proteinExistence type="predicted"/>